<dbReference type="Pfam" id="PF00724">
    <property type="entry name" value="Oxidored_FMN"/>
    <property type="match status" value="1"/>
</dbReference>
<comment type="cofactor">
    <cofactor evidence="1">
        <name>FMN</name>
        <dbReference type="ChEBI" id="CHEBI:58210"/>
    </cofactor>
</comment>
<sequence length="708" mass="76916">MARDPRHDILFEPVAIGPKVLRNRFYQVPHCSGFGTDKPGTQARHRAVKAEGGWAAVCTEYAPISPESDESPYSGATIWDADDAEILSLMVDEAHAHGSLAGIELHHAGVHGERRASRLPALGPSQVMSDMVPFNSPDVPKEMELGDIRRVQQDWVAAAERARDVGFDIVYVYGGHSYLPAQFLSPYYNKRTDAYGGSLENRARFWLETLDAVRGAVGRDCAVAVRIAANAMGPAGVELDETLAFVRMADDLVDLWDVNLGSIVEWQQDSGVSRFFPEGYQLEWTGRIRQATAKPIVGVGRLTNPDRMADIVRSGAWDLIGAARPSIADPFLPVKIAEGRLDDIRECMGINLCIARAERGHHLGCAQNATAGEEYRRGWHPERFTRAANAGLDVLVVGAGPAGLECATVLGKRGMSHVHLVEADREVGGHLRWAPRLPGLGEWARFVNHRRIQLDKLRNVEVITGVRLSAEEIATYGAELVVLATGSRWAGDGLSGVSHEPLPGADASQPWVLTPEQVVVEGKRPPGRRVAVYDTDGYYVAAGVAELLAGEGYEVRLVTPFDVVAPYTDETLEGPMLRRHLHAVGVAVARNVTLTAVGPGAVLGCGEFDEELELAADGVVLVTQRRSDDALYRELAAQPDRLAADGVVGLYRIGDCVAPRVLPDTVFDGHRLGREIDSPDPARPLPYIRERALRRTLGELGGGWRPPA</sequence>
<keyword evidence="4" id="KW-0285">Flavoprotein</keyword>
<name>A0ABW9QTJ0_9ACTN</name>
<evidence type="ECO:0000256" key="7">
    <source>
        <dbReference type="ARBA" id="ARBA00023002"/>
    </source>
</evidence>
<keyword evidence="5" id="KW-0288">FMN</keyword>
<evidence type="ECO:0000313" key="13">
    <source>
        <dbReference type="EMBL" id="MST33167.1"/>
    </source>
</evidence>
<dbReference type="InterPro" id="IPR003953">
    <property type="entry name" value="FAD-dep_OxRdtase_2_FAD-bd"/>
</dbReference>
<dbReference type="SUPFAM" id="SSF51905">
    <property type="entry name" value="FAD/NAD(P)-binding domain"/>
    <property type="match status" value="1"/>
</dbReference>
<evidence type="ECO:0000259" key="10">
    <source>
        <dbReference type="Pfam" id="PF00724"/>
    </source>
</evidence>
<evidence type="ECO:0000313" key="14">
    <source>
        <dbReference type="Proteomes" id="UP000437736"/>
    </source>
</evidence>
<evidence type="ECO:0000256" key="4">
    <source>
        <dbReference type="ARBA" id="ARBA00022630"/>
    </source>
</evidence>
<dbReference type="Gene3D" id="3.50.50.60">
    <property type="entry name" value="FAD/NAD(P)-binding domain"/>
    <property type="match status" value="1"/>
</dbReference>
<protein>
    <submittedName>
        <fullName evidence="13">FAD-binding protein</fullName>
    </submittedName>
</protein>
<dbReference type="InterPro" id="IPR054428">
    <property type="entry name" value="TMADH/DMDH/HD_second_a-b"/>
</dbReference>
<evidence type="ECO:0000256" key="2">
    <source>
        <dbReference type="ARBA" id="ARBA00001966"/>
    </source>
</evidence>
<keyword evidence="8" id="KW-0408">Iron</keyword>
<keyword evidence="9" id="KW-0411">Iron-sulfur</keyword>
<dbReference type="SUPFAM" id="SSF51395">
    <property type="entry name" value="FMN-linked oxidoreductases"/>
    <property type="match status" value="1"/>
</dbReference>
<evidence type="ECO:0000259" key="11">
    <source>
        <dbReference type="Pfam" id="PF00890"/>
    </source>
</evidence>
<comment type="cofactor">
    <cofactor evidence="2">
        <name>[4Fe-4S] cluster</name>
        <dbReference type="ChEBI" id="CHEBI:49883"/>
    </cofactor>
</comment>
<dbReference type="PANTHER" id="PTHR42917:SF2">
    <property type="entry name" value="2,4-DIENOYL-COA REDUCTASE [(2E)-ENOYL-COA-PRODUCING]"/>
    <property type="match status" value="1"/>
</dbReference>
<dbReference type="Gene3D" id="3.20.20.70">
    <property type="entry name" value="Aldolase class I"/>
    <property type="match status" value="1"/>
</dbReference>
<dbReference type="Proteomes" id="UP000437736">
    <property type="component" value="Unassembled WGS sequence"/>
</dbReference>
<evidence type="ECO:0000259" key="12">
    <source>
        <dbReference type="Pfam" id="PF22620"/>
    </source>
</evidence>
<dbReference type="SUPFAM" id="SSF51971">
    <property type="entry name" value="Nucleotide-binding domain"/>
    <property type="match status" value="1"/>
</dbReference>
<evidence type="ECO:0000256" key="1">
    <source>
        <dbReference type="ARBA" id="ARBA00001917"/>
    </source>
</evidence>
<dbReference type="InterPro" id="IPR036188">
    <property type="entry name" value="FAD/NAD-bd_sf"/>
</dbReference>
<dbReference type="Pfam" id="PF00890">
    <property type="entry name" value="FAD_binding_2"/>
    <property type="match status" value="1"/>
</dbReference>
<dbReference type="Pfam" id="PF22620">
    <property type="entry name" value="OYE-like_second_a-b"/>
    <property type="match status" value="1"/>
</dbReference>
<keyword evidence="6" id="KW-0479">Metal-binding</keyword>
<dbReference type="PRINTS" id="PR00411">
    <property type="entry name" value="PNDRDTASEI"/>
</dbReference>
<evidence type="ECO:0000256" key="9">
    <source>
        <dbReference type="ARBA" id="ARBA00023014"/>
    </source>
</evidence>
<evidence type="ECO:0000256" key="6">
    <source>
        <dbReference type="ARBA" id="ARBA00022723"/>
    </source>
</evidence>
<keyword evidence="7" id="KW-0560">Oxidoreductase</keyword>
<feature type="domain" description="NADH:flavin oxidoreductase/NADH oxidase N-terminal" evidence="10">
    <location>
        <begin position="10"/>
        <end position="342"/>
    </location>
</feature>
<reference evidence="13 14" key="1">
    <citation type="submission" date="2019-11" db="EMBL/GenBank/DDBJ databases">
        <title>Acidiferrimicrobium australis gen. nov., sp. nov., an acidophilic and obligately heterotrophic, member of the Actinobacteria that catalyses dissimilatory oxido- reduction of iron isolated from metal-rich acidic water in Chile.</title>
        <authorList>
            <person name="Gonzalez D."/>
            <person name="Huber K."/>
            <person name="Hedrich S."/>
            <person name="Rojas-Villalobos C."/>
            <person name="Quatrini R."/>
            <person name="Dinamarca M.A."/>
            <person name="Schwarz A."/>
            <person name="Canales C."/>
            <person name="Nancucheo I."/>
        </authorList>
    </citation>
    <scope>NUCLEOTIDE SEQUENCE [LARGE SCALE GENOMIC DNA]</scope>
    <source>
        <strain evidence="13 14">USS-CCA1</strain>
    </source>
</reference>
<organism evidence="13 14">
    <name type="scientific">Acidiferrimicrobium australe</name>
    <dbReference type="NCBI Taxonomy" id="2664430"/>
    <lineage>
        <taxon>Bacteria</taxon>
        <taxon>Bacillati</taxon>
        <taxon>Actinomycetota</taxon>
        <taxon>Acidimicrobiia</taxon>
        <taxon>Acidimicrobiales</taxon>
        <taxon>Acidimicrobiaceae</taxon>
        <taxon>Acidiferrimicrobium</taxon>
    </lineage>
</organism>
<evidence type="ECO:0000256" key="5">
    <source>
        <dbReference type="ARBA" id="ARBA00022643"/>
    </source>
</evidence>
<proteinExistence type="inferred from homology"/>
<comment type="caution">
    <text evidence="13">The sequence shown here is derived from an EMBL/GenBank/DDBJ whole genome shotgun (WGS) entry which is preliminary data.</text>
</comment>
<gene>
    <name evidence="13" type="ORF">GHK86_10600</name>
</gene>
<evidence type="ECO:0000256" key="3">
    <source>
        <dbReference type="ARBA" id="ARBA00011048"/>
    </source>
</evidence>
<keyword evidence="14" id="KW-1185">Reference proteome</keyword>
<dbReference type="InterPro" id="IPR013785">
    <property type="entry name" value="Aldolase_TIM"/>
</dbReference>
<accession>A0ABW9QTJ0</accession>
<dbReference type="InterPro" id="IPR051793">
    <property type="entry name" value="NADH:flavin_oxidoreductase"/>
</dbReference>
<feature type="domain" description="FAD-dependent oxidoreductase 2 FAD-binding" evidence="11">
    <location>
        <begin position="393"/>
        <end position="434"/>
    </location>
</feature>
<dbReference type="Gene3D" id="3.40.50.720">
    <property type="entry name" value="NAD(P)-binding Rossmann-like Domain"/>
    <property type="match status" value="1"/>
</dbReference>
<dbReference type="PRINTS" id="PR00368">
    <property type="entry name" value="FADPNR"/>
</dbReference>
<dbReference type="EMBL" id="WJHE01000504">
    <property type="protein sequence ID" value="MST33167.1"/>
    <property type="molecule type" value="Genomic_DNA"/>
</dbReference>
<evidence type="ECO:0000256" key="8">
    <source>
        <dbReference type="ARBA" id="ARBA00023004"/>
    </source>
</evidence>
<comment type="similarity">
    <text evidence="3">In the N-terminal section; belongs to the NADH:flavin oxidoreductase/NADH oxidase family.</text>
</comment>
<dbReference type="PANTHER" id="PTHR42917">
    <property type="entry name" value="2,4-DIENOYL-COA REDUCTASE"/>
    <property type="match status" value="1"/>
</dbReference>
<dbReference type="InterPro" id="IPR001155">
    <property type="entry name" value="OxRdtase_FMN_N"/>
</dbReference>
<feature type="domain" description="TMADH/DMDH/HD second alpha/beta" evidence="12">
    <location>
        <begin position="513"/>
        <end position="592"/>
    </location>
</feature>